<gene>
    <name evidence="11" type="ORF">UY16_C0015G0032</name>
</gene>
<evidence type="ECO:0000256" key="6">
    <source>
        <dbReference type="ARBA" id="ARBA00022679"/>
    </source>
</evidence>
<evidence type="ECO:0000256" key="8">
    <source>
        <dbReference type="ARBA" id="ARBA00022777"/>
    </source>
</evidence>
<evidence type="ECO:0000313" key="11">
    <source>
        <dbReference type="EMBL" id="KKU87994.1"/>
    </source>
</evidence>
<dbReference type="InterPro" id="IPR015824">
    <property type="entry name" value="Phosphoglycerate_kinase_N"/>
</dbReference>
<dbReference type="InterPro" id="IPR036043">
    <property type="entry name" value="Phosphoglycerate_kinase_sf"/>
</dbReference>
<dbReference type="GO" id="GO:0004618">
    <property type="term" value="F:phosphoglycerate kinase activity"/>
    <property type="evidence" value="ECO:0007669"/>
    <property type="project" value="UniProtKB-EC"/>
</dbReference>
<evidence type="ECO:0000256" key="7">
    <source>
        <dbReference type="ARBA" id="ARBA00022741"/>
    </source>
</evidence>
<proteinExistence type="inferred from homology"/>
<comment type="catalytic activity">
    <reaction evidence="1 10">
        <text>(2R)-3-phosphoglycerate + ATP = (2R)-3-phospho-glyceroyl phosphate + ADP</text>
        <dbReference type="Rhea" id="RHEA:14801"/>
        <dbReference type="ChEBI" id="CHEBI:30616"/>
        <dbReference type="ChEBI" id="CHEBI:57604"/>
        <dbReference type="ChEBI" id="CHEBI:58272"/>
        <dbReference type="ChEBI" id="CHEBI:456216"/>
        <dbReference type="EC" id="2.7.2.3"/>
    </reaction>
</comment>
<evidence type="ECO:0000256" key="10">
    <source>
        <dbReference type="RuleBase" id="RU000532"/>
    </source>
</evidence>
<keyword evidence="8 10" id="KW-0418">Kinase</keyword>
<name>A0A0G1U1Q6_9BACT</name>
<evidence type="ECO:0000256" key="3">
    <source>
        <dbReference type="ARBA" id="ARBA00008982"/>
    </source>
</evidence>
<accession>A0A0G1U1Q6</accession>
<dbReference type="PANTHER" id="PTHR11406:SF23">
    <property type="entry name" value="PHOSPHOGLYCERATE KINASE 1, CHLOROPLASTIC-RELATED"/>
    <property type="match status" value="1"/>
</dbReference>
<dbReference type="GO" id="GO:0006094">
    <property type="term" value="P:gluconeogenesis"/>
    <property type="evidence" value="ECO:0007669"/>
    <property type="project" value="TreeGrafter"/>
</dbReference>
<evidence type="ECO:0000313" key="12">
    <source>
        <dbReference type="Proteomes" id="UP000034739"/>
    </source>
</evidence>
<dbReference type="InterPro" id="IPR001576">
    <property type="entry name" value="Phosphoglycerate_kinase"/>
</dbReference>
<evidence type="ECO:0000256" key="5">
    <source>
        <dbReference type="ARBA" id="ARBA00016471"/>
    </source>
</evidence>
<comment type="caution">
    <text evidence="11">The sequence shown here is derived from an EMBL/GenBank/DDBJ whole genome shotgun (WGS) entry which is preliminary data.</text>
</comment>
<dbReference type="GO" id="GO:0005829">
    <property type="term" value="C:cytosol"/>
    <property type="evidence" value="ECO:0007669"/>
    <property type="project" value="TreeGrafter"/>
</dbReference>
<reference evidence="11 12" key="1">
    <citation type="journal article" date="2015" name="Nature">
        <title>rRNA introns, odd ribosomes, and small enigmatic genomes across a large radiation of phyla.</title>
        <authorList>
            <person name="Brown C.T."/>
            <person name="Hug L.A."/>
            <person name="Thomas B.C."/>
            <person name="Sharon I."/>
            <person name="Castelle C.J."/>
            <person name="Singh A."/>
            <person name="Wilkins M.J."/>
            <person name="Williams K.H."/>
            <person name="Banfield J.F."/>
        </authorList>
    </citation>
    <scope>NUCLEOTIDE SEQUENCE [LARGE SCALE GENOMIC DNA]</scope>
</reference>
<organism evidence="11 12">
    <name type="scientific">Candidatus Gottesmanbacteria bacterium GW2011_GWA2_47_9</name>
    <dbReference type="NCBI Taxonomy" id="1618445"/>
    <lineage>
        <taxon>Bacteria</taxon>
        <taxon>Candidatus Gottesmaniibacteriota</taxon>
    </lineage>
</organism>
<dbReference type="FunFam" id="3.40.50.1260:FF:000006">
    <property type="entry name" value="Phosphoglycerate kinase"/>
    <property type="match status" value="1"/>
</dbReference>
<dbReference type="Pfam" id="PF00162">
    <property type="entry name" value="PGK"/>
    <property type="match status" value="1"/>
</dbReference>
<dbReference type="PRINTS" id="PR00477">
    <property type="entry name" value="PHGLYCKINASE"/>
</dbReference>
<evidence type="ECO:0000256" key="9">
    <source>
        <dbReference type="ARBA" id="ARBA00022840"/>
    </source>
</evidence>
<evidence type="ECO:0000256" key="2">
    <source>
        <dbReference type="ARBA" id="ARBA00004838"/>
    </source>
</evidence>
<dbReference type="PATRIC" id="fig|1618445.3.peg.512"/>
<comment type="similarity">
    <text evidence="3 10">Belongs to the phosphoglycerate kinase family.</text>
</comment>
<dbReference type="EMBL" id="LCOY01000015">
    <property type="protein sequence ID" value="KKU87994.1"/>
    <property type="molecule type" value="Genomic_DNA"/>
</dbReference>
<dbReference type="EC" id="2.7.2.3" evidence="4 10"/>
<dbReference type="GO" id="GO:0005524">
    <property type="term" value="F:ATP binding"/>
    <property type="evidence" value="ECO:0007669"/>
    <property type="project" value="UniProtKB-KW"/>
</dbReference>
<dbReference type="Proteomes" id="UP000034739">
    <property type="component" value="Unassembled WGS sequence"/>
</dbReference>
<evidence type="ECO:0000256" key="4">
    <source>
        <dbReference type="ARBA" id="ARBA00013061"/>
    </source>
</evidence>
<sequence>MIKIPTLADAPVAGKRVLVRVDFNVSLKEDQTIANDDRIREAIPTISYLLKKKATPILVSHLGRPKNEHDKKFSLACVAKRLEELLKHPVVFMDQYWKKDAAMRIRTLPAGTLVLCENVRFYPGEEGNDVWFSRQLATLADVFVNDAFGTAHRTHASTVGVTRFLPSYAGFLFSKEVTMLGSAMTSPKRPLLVVIGGGKTPEKIRVIEKLLDIADTVYLGGAVANTFFATWGISVGVSRVDHEMIEMARAVLWKATRTPSRLILPNDVVVSDAARATKPFVLPFDKVPGAMGIFDIGNHLERADGDV</sequence>
<comment type="pathway">
    <text evidence="2">Carbohydrate degradation; glycolysis; pyruvate from D-glyceraldehyde 3-phosphate: step 2/5.</text>
</comment>
<dbReference type="SUPFAM" id="SSF53748">
    <property type="entry name" value="Phosphoglycerate kinase"/>
    <property type="match status" value="1"/>
</dbReference>
<dbReference type="PANTHER" id="PTHR11406">
    <property type="entry name" value="PHOSPHOGLYCERATE KINASE"/>
    <property type="match status" value="1"/>
</dbReference>
<dbReference type="GO" id="GO:0043531">
    <property type="term" value="F:ADP binding"/>
    <property type="evidence" value="ECO:0007669"/>
    <property type="project" value="TreeGrafter"/>
</dbReference>
<keyword evidence="7" id="KW-0547">Nucleotide-binding</keyword>
<protein>
    <recommendedName>
        <fullName evidence="5 10">Phosphoglycerate kinase</fullName>
        <ecNumber evidence="4 10">2.7.2.3</ecNumber>
    </recommendedName>
</protein>
<dbReference type="AlphaFoldDB" id="A0A0G1U1Q6"/>
<keyword evidence="9" id="KW-0067">ATP-binding</keyword>
<dbReference type="Gene3D" id="3.40.50.1260">
    <property type="entry name" value="Phosphoglycerate kinase, N-terminal domain"/>
    <property type="match status" value="2"/>
</dbReference>
<keyword evidence="6 10" id="KW-0808">Transferase</keyword>
<dbReference type="GO" id="GO:0006096">
    <property type="term" value="P:glycolytic process"/>
    <property type="evidence" value="ECO:0007669"/>
    <property type="project" value="InterPro"/>
</dbReference>
<evidence type="ECO:0000256" key="1">
    <source>
        <dbReference type="ARBA" id="ARBA00000642"/>
    </source>
</evidence>